<dbReference type="PANTHER" id="PTHR46187">
    <property type="entry name" value="ALKALINE CERAMIDASE 3"/>
    <property type="match status" value="1"/>
</dbReference>
<gene>
    <name evidence="10" type="ORF">TrLO_g5956</name>
</gene>
<evidence type="ECO:0000256" key="5">
    <source>
        <dbReference type="ARBA" id="ARBA00022989"/>
    </source>
</evidence>
<feature type="binding site" evidence="7">
    <location>
        <position position="38"/>
    </location>
    <ligand>
        <name>Ca(2+)</name>
        <dbReference type="ChEBI" id="CHEBI:29108"/>
    </ligand>
</feature>
<feature type="transmembrane region" description="Helical" evidence="9">
    <location>
        <begin position="39"/>
        <end position="57"/>
    </location>
</feature>
<keyword evidence="3 9" id="KW-0812">Transmembrane</keyword>
<feature type="binding site" evidence="7">
    <location>
        <position position="24"/>
    </location>
    <ligand>
        <name>Ca(2+)</name>
        <dbReference type="ChEBI" id="CHEBI:29108"/>
    </ligand>
</feature>
<dbReference type="GO" id="GO:0046514">
    <property type="term" value="P:ceramide catabolic process"/>
    <property type="evidence" value="ECO:0007669"/>
    <property type="project" value="TreeGrafter"/>
</dbReference>
<keyword evidence="5 9" id="KW-1133">Transmembrane helix</keyword>
<feature type="transmembrane region" description="Helical" evidence="9">
    <location>
        <begin position="106"/>
        <end position="122"/>
    </location>
</feature>
<name>A0A9W6ZKS2_9STRA</name>
<feature type="binding site" evidence="7">
    <location>
        <position position="27"/>
    </location>
    <ligand>
        <name>Ca(2+)</name>
        <dbReference type="ChEBI" id="CHEBI:29108"/>
    </ligand>
</feature>
<feature type="binding site" evidence="8">
    <location>
        <position position="237"/>
    </location>
    <ligand>
        <name>Zn(2+)</name>
        <dbReference type="ChEBI" id="CHEBI:29105"/>
        <note>catalytic</note>
    </ligand>
</feature>
<feature type="binding site" evidence="8">
    <location>
        <position position="93"/>
    </location>
    <ligand>
        <name>Zn(2+)</name>
        <dbReference type="ChEBI" id="CHEBI:29105"/>
        <note>catalytic</note>
    </ligand>
</feature>
<comment type="subcellular location">
    <subcellularLocation>
        <location evidence="1">Membrane</location>
        <topology evidence="1">Multi-pass membrane protein</topology>
    </subcellularLocation>
</comment>
<evidence type="ECO:0000256" key="1">
    <source>
        <dbReference type="ARBA" id="ARBA00004141"/>
    </source>
</evidence>
<organism evidence="10 11">
    <name type="scientific">Triparma laevis f. longispina</name>
    <dbReference type="NCBI Taxonomy" id="1714387"/>
    <lineage>
        <taxon>Eukaryota</taxon>
        <taxon>Sar</taxon>
        <taxon>Stramenopiles</taxon>
        <taxon>Ochrophyta</taxon>
        <taxon>Bolidophyceae</taxon>
        <taxon>Parmales</taxon>
        <taxon>Triparmaceae</taxon>
        <taxon>Triparma</taxon>
    </lineage>
</organism>
<keyword evidence="4" id="KW-0378">Hydrolase</keyword>
<dbReference type="PANTHER" id="PTHR46187:SF3">
    <property type="entry name" value="ALKALINE CERAMIDASE 3"/>
    <property type="match status" value="1"/>
</dbReference>
<accession>A0A9W6ZKS2</accession>
<dbReference type="GO" id="GO:0016811">
    <property type="term" value="F:hydrolase activity, acting on carbon-nitrogen (but not peptide) bonds, in linear amides"/>
    <property type="evidence" value="ECO:0007669"/>
    <property type="project" value="InterPro"/>
</dbReference>
<evidence type="ECO:0000313" key="10">
    <source>
        <dbReference type="EMBL" id="GMH56414.1"/>
    </source>
</evidence>
<comment type="caution">
    <text evidence="10">The sequence shown here is derived from an EMBL/GenBank/DDBJ whole genome shotgun (WGS) entry which is preliminary data.</text>
</comment>
<reference evidence="11" key="1">
    <citation type="journal article" date="2023" name="Commun. Biol.">
        <title>Genome analysis of Parmales, the sister group of diatoms, reveals the evolutionary specialization of diatoms from phago-mixotrophs to photoautotrophs.</title>
        <authorList>
            <person name="Ban H."/>
            <person name="Sato S."/>
            <person name="Yoshikawa S."/>
            <person name="Yamada K."/>
            <person name="Nakamura Y."/>
            <person name="Ichinomiya M."/>
            <person name="Sato N."/>
            <person name="Blanc-Mathieu R."/>
            <person name="Endo H."/>
            <person name="Kuwata A."/>
            <person name="Ogata H."/>
        </authorList>
    </citation>
    <scope>NUCLEOTIDE SEQUENCE [LARGE SCALE GENOMIC DNA]</scope>
    <source>
        <strain evidence="11">NIES 3700</strain>
    </source>
</reference>
<proteinExistence type="inferred from homology"/>
<dbReference type="Proteomes" id="UP001165122">
    <property type="component" value="Unassembled WGS sequence"/>
</dbReference>
<feature type="transmembrane region" description="Helical" evidence="9">
    <location>
        <begin position="134"/>
        <end position="151"/>
    </location>
</feature>
<evidence type="ECO:0000256" key="3">
    <source>
        <dbReference type="ARBA" id="ARBA00022692"/>
    </source>
</evidence>
<evidence type="ECO:0000256" key="6">
    <source>
        <dbReference type="ARBA" id="ARBA00023136"/>
    </source>
</evidence>
<keyword evidence="11" id="KW-1185">Reference proteome</keyword>
<comment type="cofactor">
    <cofactor evidence="8">
        <name>Zn(2+)</name>
        <dbReference type="ChEBI" id="CHEBI:29105"/>
    </cofactor>
</comment>
<dbReference type="AlphaFoldDB" id="A0A9W6ZKS2"/>
<keyword evidence="7" id="KW-0106">Calcium</keyword>
<evidence type="ECO:0000256" key="8">
    <source>
        <dbReference type="PIRSR" id="PIRSR608901-2"/>
    </source>
</evidence>
<feature type="transmembrane region" description="Helical" evidence="9">
    <location>
        <begin position="77"/>
        <end position="100"/>
    </location>
</feature>
<feature type="transmembrane region" description="Helical" evidence="9">
    <location>
        <begin position="198"/>
        <end position="220"/>
    </location>
</feature>
<sequence length="289" mass="32884">MVSASSNQLSLPGYWDPFPRASIDFCEPNYTQSYYVAEVLNSVSSLAIAYLGVVGIYRTYLRSHVTDCAFEKKCFYYLYTCALLIGLGSTCLHATLTAVGQAADEIPMLLSNVPFFALMLEIKSEPNNIKNKWLPPFIWVAWAFSVGWYLYWQENYFMFLLFYIGSVVTLVSWMASLCFVKRSDKWEEEKRKQFLVPYFCYAMGAYAVLGFGSWITDMLLCETILASSFKFLQAFMHPVWHLGAMLGTHLAVCLVAMFRAIAMKKEFEVRSFGGLPFVEVIGNGKAKKK</sequence>
<evidence type="ECO:0008006" key="12">
    <source>
        <dbReference type="Google" id="ProtNLM"/>
    </source>
</evidence>
<dbReference type="Pfam" id="PF05875">
    <property type="entry name" value="Ceramidase"/>
    <property type="match status" value="1"/>
</dbReference>
<comment type="similarity">
    <text evidence="2">Belongs to the alkaline ceramidase family.</text>
</comment>
<dbReference type="EMBL" id="BRXW01000453">
    <property type="protein sequence ID" value="GMH56414.1"/>
    <property type="molecule type" value="Genomic_DNA"/>
</dbReference>
<evidence type="ECO:0000313" key="11">
    <source>
        <dbReference type="Proteomes" id="UP001165122"/>
    </source>
</evidence>
<evidence type="ECO:0000256" key="9">
    <source>
        <dbReference type="SAM" id="Phobius"/>
    </source>
</evidence>
<dbReference type="GO" id="GO:0005789">
    <property type="term" value="C:endoplasmic reticulum membrane"/>
    <property type="evidence" value="ECO:0007669"/>
    <property type="project" value="TreeGrafter"/>
</dbReference>
<evidence type="ECO:0000256" key="4">
    <source>
        <dbReference type="ARBA" id="ARBA00022801"/>
    </source>
</evidence>
<protein>
    <recommendedName>
        <fullName evidence="12">Alkaline phytoceramidase</fullName>
    </recommendedName>
</protein>
<feature type="transmembrane region" description="Helical" evidence="9">
    <location>
        <begin position="157"/>
        <end position="177"/>
    </location>
</feature>
<keyword evidence="6 9" id="KW-0472">Membrane</keyword>
<evidence type="ECO:0000256" key="7">
    <source>
        <dbReference type="PIRSR" id="PIRSR608901-1"/>
    </source>
</evidence>
<keyword evidence="7" id="KW-0479">Metal-binding</keyword>
<feature type="binding site" evidence="7">
    <location>
        <position position="29"/>
    </location>
    <ligand>
        <name>Ca(2+)</name>
        <dbReference type="ChEBI" id="CHEBI:29108"/>
    </ligand>
</feature>
<dbReference type="GO" id="GO:0046872">
    <property type="term" value="F:metal ion binding"/>
    <property type="evidence" value="ECO:0007669"/>
    <property type="project" value="UniProtKB-KW"/>
</dbReference>
<feature type="transmembrane region" description="Helical" evidence="9">
    <location>
        <begin position="240"/>
        <end position="262"/>
    </location>
</feature>
<feature type="binding site" evidence="8">
    <location>
        <position position="241"/>
    </location>
    <ligand>
        <name>Zn(2+)</name>
        <dbReference type="ChEBI" id="CHEBI:29105"/>
        <note>catalytic</note>
    </ligand>
</feature>
<evidence type="ECO:0000256" key="2">
    <source>
        <dbReference type="ARBA" id="ARBA00009780"/>
    </source>
</evidence>
<dbReference type="GO" id="GO:0046513">
    <property type="term" value="P:ceramide biosynthetic process"/>
    <property type="evidence" value="ECO:0007669"/>
    <property type="project" value="TreeGrafter"/>
</dbReference>
<dbReference type="OrthoDB" id="187171at2759"/>
<dbReference type="InterPro" id="IPR008901">
    <property type="entry name" value="ACER"/>
</dbReference>
<keyword evidence="8" id="KW-0862">Zinc</keyword>